<feature type="domain" description="CobQ/CobB/MinD/ParA nucleotide binding" evidence="1">
    <location>
        <begin position="4"/>
        <end position="171"/>
    </location>
</feature>
<geneLocation type="plasmid" evidence="2 3">
    <name>unnamed3</name>
</geneLocation>
<name>A0A3G8YVJ6_9DEIO</name>
<evidence type="ECO:0000313" key="3">
    <source>
        <dbReference type="Proteomes" id="UP000276417"/>
    </source>
</evidence>
<dbReference type="SUPFAM" id="SSF52540">
    <property type="entry name" value="P-loop containing nucleoside triphosphate hydrolases"/>
    <property type="match status" value="1"/>
</dbReference>
<dbReference type="PANTHER" id="PTHR13696:SF96">
    <property type="entry name" value="COBQ_COBB_MIND_PARA NUCLEOTIDE BINDING DOMAIN-CONTAINING PROTEIN"/>
    <property type="match status" value="1"/>
</dbReference>
<dbReference type="OrthoDB" id="9804460at2"/>
<dbReference type="EMBL" id="CP034187">
    <property type="protein sequence ID" value="AZI45216.1"/>
    <property type="molecule type" value="Genomic_DNA"/>
</dbReference>
<dbReference type="InterPro" id="IPR027417">
    <property type="entry name" value="P-loop_NTPase"/>
</dbReference>
<dbReference type="PANTHER" id="PTHR13696">
    <property type="entry name" value="P-LOOP CONTAINING NUCLEOSIDE TRIPHOSPHATE HYDROLASE"/>
    <property type="match status" value="1"/>
</dbReference>
<evidence type="ECO:0000259" key="1">
    <source>
        <dbReference type="Pfam" id="PF01656"/>
    </source>
</evidence>
<dbReference type="AlphaFoldDB" id="A0A3G8YVJ6"/>
<dbReference type="Pfam" id="PF01656">
    <property type="entry name" value="CbiA"/>
    <property type="match status" value="1"/>
</dbReference>
<dbReference type="Gene3D" id="3.40.50.300">
    <property type="entry name" value="P-loop containing nucleotide triphosphate hydrolases"/>
    <property type="match status" value="1"/>
</dbReference>
<keyword evidence="3" id="KW-1185">Reference proteome</keyword>
<accession>A0A3G8YVJ6</accession>
<evidence type="ECO:0000313" key="2">
    <source>
        <dbReference type="EMBL" id="AZI45216.1"/>
    </source>
</evidence>
<dbReference type="CDD" id="cd02042">
    <property type="entry name" value="ParAB_family"/>
    <property type="match status" value="1"/>
</dbReference>
<protein>
    <submittedName>
        <fullName evidence="2">ParA family protein</fullName>
    </submittedName>
</protein>
<gene>
    <name evidence="2" type="ORF">EHF33_20110</name>
</gene>
<proteinExistence type="predicted"/>
<dbReference type="Proteomes" id="UP000276417">
    <property type="component" value="Plasmid unnamed3"/>
</dbReference>
<dbReference type="RefSeq" id="WP_124875606.1">
    <property type="nucleotide sequence ID" value="NZ_CP034187.1"/>
</dbReference>
<dbReference type="PIRSF" id="PIRSF009320">
    <property type="entry name" value="Nuc_binding_HP_1000"/>
    <property type="match status" value="1"/>
</dbReference>
<dbReference type="KEGG" id="dph:EHF33_20110"/>
<keyword evidence="2" id="KW-0614">Plasmid</keyword>
<dbReference type="InterPro" id="IPR050678">
    <property type="entry name" value="DNA_Partitioning_ATPase"/>
</dbReference>
<dbReference type="InterPro" id="IPR002586">
    <property type="entry name" value="CobQ/CobB/MinD/ParA_Nub-bd_dom"/>
</dbReference>
<reference evidence="2 3" key="1">
    <citation type="submission" date="2018-11" db="EMBL/GenBank/DDBJ databases">
        <title>Deinococcus shelandsis sp. nov., isolated from South Shetland Islands soil of Antarctica.</title>
        <authorList>
            <person name="Tian J."/>
        </authorList>
    </citation>
    <scope>NUCLEOTIDE SEQUENCE [LARGE SCALE GENOMIC DNA]</scope>
    <source>
        <strain evidence="2 3">S14-83T</strain>
        <plasmid evidence="2 3">unnamed3</plasmid>
    </source>
</reference>
<organism evidence="2 3">
    <name type="scientific">Deinococcus psychrotolerans</name>
    <dbReference type="NCBI Taxonomy" id="2489213"/>
    <lineage>
        <taxon>Bacteria</taxon>
        <taxon>Thermotogati</taxon>
        <taxon>Deinococcota</taxon>
        <taxon>Deinococci</taxon>
        <taxon>Deinococcales</taxon>
        <taxon>Deinococcaceae</taxon>
        <taxon>Deinococcus</taxon>
    </lineage>
</organism>
<sequence length="197" mass="21523">MIIGVLSRKGGVGKTTLAVHLAAMLARQGKTLLVDEDETRNATTWSRSGKMPFTVAGVMELAREAPRHEHVVIDSRGGMDQASMRDLYKSSDVVVIPVAAEFMTMTTLIQTLDVLRDVDPALGKARVVLTMTRPGRKLEDARTALADVGPAPIQATVRYSEAFRDATEQGVLVRDVRGNRLAKSCWQDCEEVFRGLA</sequence>